<dbReference type="PANTHER" id="PTHR30543:SF21">
    <property type="entry name" value="NAD(P)H-DEPENDENT FMN REDUCTASE LOT6"/>
    <property type="match status" value="1"/>
</dbReference>
<keyword evidence="4" id="KW-0285">Flavoprotein</keyword>
<dbReference type="KEGG" id="mcak:MCCS_00950"/>
<evidence type="ECO:0000256" key="6">
    <source>
        <dbReference type="ARBA" id="ARBA00032807"/>
    </source>
</evidence>
<reference evidence="8 9" key="1">
    <citation type="journal article" date="2017" name="Int. J. Syst. Evol. Microbiol.">
        <title>Macrococcus canis sp. nov., a skin bacterium associated with infections in dogs.</title>
        <authorList>
            <person name="Gobeli Brawand S."/>
            <person name="Cotting K."/>
            <person name="Gomez-Sanz E."/>
            <person name="Collaud A."/>
            <person name="Thomann A."/>
            <person name="Brodard I."/>
            <person name="Rodriguez-Campos S."/>
            <person name="Strauss C."/>
            <person name="Perreten V."/>
        </authorList>
    </citation>
    <scope>NUCLEOTIDE SEQUENCE [LARGE SCALE GENOMIC DNA]</scope>
    <source>
        <strain evidence="8 9">KM45013</strain>
    </source>
</reference>
<comment type="subunit">
    <text evidence="2">Homotetramer.</text>
</comment>
<proteinExistence type="inferred from homology"/>
<feature type="domain" description="NADPH-dependent FMN reductase-like" evidence="7">
    <location>
        <begin position="1"/>
        <end position="139"/>
    </location>
</feature>
<keyword evidence="9" id="KW-1185">Reference proteome</keyword>
<evidence type="ECO:0000256" key="5">
    <source>
        <dbReference type="ARBA" id="ARBA00031831"/>
    </source>
</evidence>
<dbReference type="GO" id="GO:0016491">
    <property type="term" value="F:oxidoreductase activity"/>
    <property type="evidence" value="ECO:0007669"/>
    <property type="project" value="UniProtKB-KW"/>
</dbReference>
<dbReference type="Gene3D" id="3.40.50.360">
    <property type="match status" value="1"/>
</dbReference>
<dbReference type="OrthoDB" id="9812295at2"/>
<protein>
    <recommendedName>
        <fullName evidence="3">FMN-dependent NADPH-azoreductase</fullName>
    </recommendedName>
    <alternativeName>
        <fullName evidence="6">NADPH-dependent flavo-azoreductase</fullName>
    </alternativeName>
    <alternativeName>
        <fullName evidence="5">NADPH-flavin azoreductase</fullName>
    </alternativeName>
</protein>
<evidence type="ECO:0000259" key="7">
    <source>
        <dbReference type="Pfam" id="PF03358"/>
    </source>
</evidence>
<gene>
    <name evidence="8" type="primary">azr_1</name>
    <name evidence="8" type="ORF">MCCS_00950</name>
</gene>
<evidence type="ECO:0000256" key="3">
    <source>
        <dbReference type="ARBA" id="ARBA00016393"/>
    </source>
</evidence>
<evidence type="ECO:0000313" key="9">
    <source>
        <dbReference type="Proteomes" id="UP000194154"/>
    </source>
</evidence>
<dbReference type="GO" id="GO:0005829">
    <property type="term" value="C:cytosol"/>
    <property type="evidence" value="ECO:0007669"/>
    <property type="project" value="TreeGrafter"/>
</dbReference>
<dbReference type="GO" id="GO:0010181">
    <property type="term" value="F:FMN binding"/>
    <property type="evidence" value="ECO:0007669"/>
    <property type="project" value="TreeGrafter"/>
</dbReference>
<evidence type="ECO:0000313" key="8">
    <source>
        <dbReference type="EMBL" id="ARQ05767.1"/>
    </source>
</evidence>
<dbReference type="InterPro" id="IPR029039">
    <property type="entry name" value="Flavoprotein-like_sf"/>
</dbReference>
<keyword evidence="8" id="KW-0560">Oxidoreductase</keyword>
<dbReference type="EMBL" id="CP021059">
    <property type="protein sequence ID" value="ARQ05767.1"/>
    <property type="molecule type" value="Genomic_DNA"/>
</dbReference>
<dbReference type="InterPro" id="IPR050712">
    <property type="entry name" value="NAD(P)H-dep_reductase"/>
</dbReference>
<keyword evidence="4" id="KW-0288">FMN</keyword>
<dbReference type="RefSeq" id="WP_157891010.1">
    <property type="nucleotide sequence ID" value="NZ_CBCRZA010000011.1"/>
</dbReference>
<evidence type="ECO:0000256" key="4">
    <source>
        <dbReference type="ARBA" id="ARBA00022643"/>
    </source>
</evidence>
<dbReference type="STRING" id="1855823.MCCS_00950"/>
<dbReference type="Pfam" id="PF03358">
    <property type="entry name" value="FMN_red"/>
    <property type="match status" value="1"/>
</dbReference>
<evidence type="ECO:0000256" key="1">
    <source>
        <dbReference type="ARBA" id="ARBA00009428"/>
    </source>
</evidence>
<dbReference type="PANTHER" id="PTHR30543">
    <property type="entry name" value="CHROMATE REDUCTASE"/>
    <property type="match status" value="1"/>
</dbReference>
<name>A0A1W7A815_9STAP</name>
<dbReference type="InterPro" id="IPR005025">
    <property type="entry name" value="FMN_Rdtase-like_dom"/>
</dbReference>
<sequence>MKIVGISGNPYENSTNLKVLEKIGQELEVKGHTFEVIHEIKELPLFNPQTEYQEYYSVVNQMREKVKNADFLVIVSPEYMGGVPAILKNALEWMLSESTLMQKPTAFVIHSPIGKYAMEALNRHLSIMGATLTDEWQLLISYNKRIEREDGWFQDETINDEVKTLIQSISEYK</sequence>
<evidence type="ECO:0000256" key="2">
    <source>
        <dbReference type="ARBA" id="ARBA00011881"/>
    </source>
</evidence>
<dbReference type="AlphaFoldDB" id="A0A1W7A815"/>
<dbReference type="Proteomes" id="UP000194154">
    <property type="component" value="Chromosome"/>
</dbReference>
<dbReference type="SUPFAM" id="SSF52218">
    <property type="entry name" value="Flavoproteins"/>
    <property type="match status" value="1"/>
</dbReference>
<accession>A0A1W7A815</accession>
<organism evidence="8 9">
    <name type="scientific">Macrococcoides canis</name>
    <dbReference type="NCBI Taxonomy" id="1855823"/>
    <lineage>
        <taxon>Bacteria</taxon>
        <taxon>Bacillati</taxon>
        <taxon>Bacillota</taxon>
        <taxon>Bacilli</taxon>
        <taxon>Bacillales</taxon>
        <taxon>Staphylococcaceae</taxon>
        <taxon>Macrococcoides</taxon>
    </lineage>
</organism>
<dbReference type="GeneID" id="35294252"/>
<comment type="similarity">
    <text evidence="1">Belongs to the azoreductase type 2 family.</text>
</comment>